<comment type="caution">
    <text evidence="1">The sequence shown here is derived from an EMBL/GenBank/DDBJ whole genome shotgun (WGS) entry which is preliminary data.</text>
</comment>
<dbReference type="InterPro" id="IPR027266">
    <property type="entry name" value="TrmE/GcvT-like"/>
</dbReference>
<dbReference type="AlphaFoldDB" id="A0A8J7FBM2"/>
<protein>
    <submittedName>
        <fullName evidence="1">Uncharacterized protein</fullName>
    </submittedName>
</protein>
<reference evidence="1" key="1">
    <citation type="submission" date="2020-10" db="EMBL/GenBank/DDBJ databases">
        <title>Bacterium isolated from coastal waters sediment.</title>
        <authorList>
            <person name="Chen R.-J."/>
            <person name="Lu D.-C."/>
            <person name="Zhu K.-L."/>
            <person name="Du Z.-J."/>
        </authorList>
    </citation>
    <scope>NUCLEOTIDE SEQUENCE</scope>
    <source>
        <strain evidence="1">N1Y112</strain>
    </source>
</reference>
<evidence type="ECO:0000313" key="1">
    <source>
        <dbReference type="EMBL" id="MBE9397967.1"/>
    </source>
</evidence>
<dbReference type="Pfam" id="PF04268">
    <property type="entry name" value="SoxG"/>
    <property type="match status" value="1"/>
</dbReference>
<dbReference type="Gene3D" id="3.30.70.1520">
    <property type="entry name" value="Heterotetrameric sarcosine oxidase"/>
    <property type="match status" value="1"/>
</dbReference>
<dbReference type="Proteomes" id="UP000640333">
    <property type="component" value="Unassembled WGS sequence"/>
</dbReference>
<keyword evidence="2" id="KW-1185">Reference proteome</keyword>
<dbReference type="InterPro" id="IPR007375">
    <property type="entry name" value="SoxG"/>
</dbReference>
<dbReference type="Gene3D" id="3.30.1360.120">
    <property type="entry name" value="Probable tRNA modification gtpase trme, domain 1"/>
    <property type="match status" value="1"/>
</dbReference>
<sequence>MATVETINNRLVHINLAIQVDEKEEVSSIMMRERPFIGELNLDIDPDNLSLLIAVGEVMGVSQPLTVSRISCIGKLAILWLDLNRWLVLPPPGSHMSVKHALQDTFGQDIQFHTEGELMHAELTEAAVRYLLESDNTREVHVQADRRREDSQNRLQQEGVTIMSPCDQREYDILVRDHCAERLWQWLSQHHPEQTPHNLAANG</sequence>
<gene>
    <name evidence="1" type="ORF">IOQ59_11930</name>
</gene>
<proteinExistence type="predicted"/>
<dbReference type="EMBL" id="JADEYS010000011">
    <property type="protein sequence ID" value="MBE9397967.1"/>
    <property type="molecule type" value="Genomic_DNA"/>
</dbReference>
<evidence type="ECO:0000313" key="2">
    <source>
        <dbReference type="Proteomes" id="UP000640333"/>
    </source>
</evidence>
<accession>A0A8J7FBM2</accession>
<name>A0A8J7FBM2_9GAMM</name>
<organism evidence="1 2">
    <name type="scientific">Pontibacterium sinense</name>
    <dbReference type="NCBI Taxonomy" id="2781979"/>
    <lineage>
        <taxon>Bacteria</taxon>
        <taxon>Pseudomonadati</taxon>
        <taxon>Pseudomonadota</taxon>
        <taxon>Gammaproteobacteria</taxon>
        <taxon>Oceanospirillales</taxon>
        <taxon>Oceanospirillaceae</taxon>
        <taxon>Pontibacterium</taxon>
    </lineage>
</organism>
<dbReference type="RefSeq" id="WP_193953570.1">
    <property type="nucleotide sequence ID" value="NZ_JADEYS010000011.1"/>
</dbReference>